<reference evidence="3" key="1">
    <citation type="submission" date="2014-11" db="EMBL/GenBank/DDBJ databases">
        <title>Genome sequencing of Roseivirga sp. D-25.</title>
        <authorList>
            <person name="Selvaratnam C."/>
            <person name="Thevarajoo S."/>
            <person name="Goh K.M."/>
            <person name="Eee R."/>
            <person name="Chan K.-G."/>
            <person name="Chong C.S."/>
        </authorList>
    </citation>
    <scope>NUCLEOTIDE SEQUENCE [LARGE SCALE GENOMIC DNA]</scope>
    <source>
        <strain evidence="3">D-25</strain>
    </source>
</reference>
<dbReference type="SUPFAM" id="SSF55961">
    <property type="entry name" value="Bet v1-like"/>
    <property type="match status" value="1"/>
</dbReference>
<sequence length="309" mass="35698">MKFYNIWKDRSFRVSIILSFVFLTVGFAFLHFGWAVYGWAIFVFFPIVLGAAIGVLPNRKTSIPGFIITFIVFLFSLIFFGLEGVLCVVMCLPILAPFFFLGAIISHLIKRFKEIKGEVNLRVTVIPLVLFLLAVPIENSLSDNKREVIEVSTEIILPYTPNQVFDAIKSVDTLIAEKPFLMKLDLPVPHKCILEKEEVGALRICYFEGGRIIERVTEFKRGEVLRMDVIDYELTGRNWLGFEEAIYLFEQIGLDSCKMTRITTYTSELYPRVYWEPLERIGIQQEHEFVFSNLERDLSNLQNTMNSDF</sequence>
<keyword evidence="1" id="KW-0472">Membrane</keyword>
<keyword evidence="1" id="KW-0812">Transmembrane</keyword>
<accession>A0A0L8AIB1</accession>
<dbReference type="Proteomes" id="UP000036908">
    <property type="component" value="Unassembled WGS sequence"/>
</dbReference>
<feature type="transmembrane region" description="Helical" evidence="1">
    <location>
        <begin position="88"/>
        <end position="109"/>
    </location>
</feature>
<keyword evidence="3" id="KW-1185">Reference proteome</keyword>
<name>A0A0L8AIB1_9BACT</name>
<protein>
    <submittedName>
        <fullName evidence="2">Polyketide cyclase</fullName>
    </submittedName>
</protein>
<feature type="transmembrane region" description="Helical" evidence="1">
    <location>
        <begin position="12"/>
        <end position="30"/>
    </location>
</feature>
<organism evidence="2 3">
    <name type="scientific">Roseivirga seohaensis subsp. aquiponti</name>
    <dbReference type="NCBI Taxonomy" id="1566026"/>
    <lineage>
        <taxon>Bacteria</taxon>
        <taxon>Pseudomonadati</taxon>
        <taxon>Bacteroidota</taxon>
        <taxon>Cytophagia</taxon>
        <taxon>Cytophagales</taxon>
        <taxon>Roseivirgaceae</taxon>
        <taxon>Roseivirga</taxon>
    </lineage>
</organism>
<evidence type="ECO:0000313" key="2">
    <source>
        <dbReference type="EMBL" id="KOF01890.1"/>
    </source>
</evidence>
<feature type="transmembrane region" description="Helical" evidence="1">
    <location>
        <begin position="63"/>
        <end position="82"/>
    </location>
</feature>
<feature type="transmembrane region" description="Helical" evidence="1">
    <location>
        <begin position="36"/>
        <end position="56"/>
    </location>
</feature>
<gene>
    <name evidence="2" type="ORF">OB69_15795</name>
</gene>
<dbReference type="EMBL" id="JSVA01000018">
    <property type="protein sequence ID" value="KOF01890.1"/>
    <property type="molecule type" value="Genomic_DNA"/>
</dbReference>
<evidence type="ECO:0000313" key="3">
    <source>
        <dbReference type="Proteomes" id="UP000036908"/>
    </source>
</evidence>
<keyword evidence="1" id="KW-1133">Transmembrane helix</keyword>
<proteinExistence type="predicted"/>
<feature type="transmembrane region" description="Helical" evidence="1">
    <location>
        <begin position="121"/>
        <end position="137"/>
    </location>
</feature>
<dbReference type="AlphaFoldDB" id="A0A0L8AIB1"/>
<evidence type="ECO:0000256" key="1">
    <source>
        <dbReference type="SAM" id="Phobius"/>
    </source>
</evidence>
<comment type="caution">
    <text evidence="2">The sequence shown here is derived from an EMBL/GenBank/DDBJ whole genome shotgun (WGS) entry which is preliminary data.</text>
</comment>
<dbReference type="PATRIC" id="fig|1566026.4.peg.1478"/>